<name>A0ABU6K450_9RHOO</name>
<keyword evidence="2" id="KW-0624">Polysaccharide degradation</keyword>
<dbReference type="PANTHER" id="PTHR31683">
    <property type="entry name" value="PECTATE LYASE 18-RELATED"/>
    <property type="match status" value="1"/>
</dbReference>
<reference evidence="5 6" key="1">
    <citation type="submission" date="2024-01" db="EMBL/GenBank/DDBJ databases">
        <title>Uliginosibacterium soil sp. nov.</title>
        <authorList>
            <person name="Lv Y."/>
        </authorList>
    </citation>
    <scope>NUCLEOTIDE SEQUENCE [LARGE SCALE GENOMIC DNA]</scope>
    <source>
        <strain evidence="5 6">H3</strain>
    </source>
</reference>
<evidence type="ECO:0000259" key="4">
    <source>
        <dbReference type="SMART" id="SM00656"/>
    </source>
</evidence>
<keyword evidence="2" id="KW-0964">Secreted</keyword>
<dbReference type="EMBL" id="JAYXHS010000002">
    <property type="protein sequence ID" value="MEC5386446.1"/>
    <property type="molecule type" value="Genomic_DNA"/>
</dbReference>
<dbReference type="SUPFAM" id="SSF51126">
    <property type="entry name" value="Pectin lyase-like"/>
    <property type="match status" value="1"/>
</dbReference>
<evidence type="ECO:0000256" key="2">
    <source>
        <dbReference type="RuleBase" id="RU361173"/>
    </source>
</evidence>
<evidence type="ECO:0000313" key="5">
    <source>
        <dbReference type="EMBL" id="MEC5386446.1"/>
    </source>
</evidence>
<keyword evidence="6" id="KW-1185">Reference proteome</keyword>
<dbReference type="InterPro" id="IPR045032">
    <property type="entry name" value="PEL"/>
</dbReference>
<feature type="chain" id="PRO_5045333169" description="Pectate lyase domain-containing protein" evidence="3">
    <location>
        <begin position="21"/>
        <end position="637"/>
    </location>
</feature>
<dbReference type="Gene3D" id="2.160.20.10">
    <property type="entry name" value="Single-stranded right-handed beta-helix, Pectin lyase-like"/>
    <property type="match status" value="1"/>
</dbReference>
<gene>
    <name evidence="5" type="ORF">VVD49_11980</name>
</gene>
<keyword evidence="2" id="KW-0119">Carbohydrate metabolism</keyword>
<comment type="subcellular location">
    <subcellularLocation>
        <location evidence="2">Secreted</location>
    </subcellularLocation>
</comment>
<evidence type="ECO:0000313" key="6">
    <source>
        <dbReference type="Proteomes" id="UP001331561"/>
    </source>
</evidence>
<sequence length="637" mass="66470">MLSKSIIAAALALVGTSAFAAADAPSGWTKCAQPGATCTMSGTHQAAMGKSGVFGYATFTGSFACSLTNFPSAPSNSSWCSYDPAASSSSSSTASSVASSSVSSSSSSKSSSSVASSSVASSVASSSVASSVASSSVASSVASSSAASSVASGTIDARTLTGATTPLQNVNGSYTYGVRNYAAPATIDGLHNPSNYKAAPVLPTWQFATVDPTGGALTNGERDVAPANGWHTYSQQGKVTVTGGSAASTNRIYTVFNGQQFVAALAEAGLDPKIIRVVGHIDLRYSSNNTVFKEYTSYLDQKFGGSIMLPSNTTVVGINSAAGVAPRITGTTILIGGELANGAADAETGYKAWIAAGKASDDYPTWTRNIILRNLRIDAPWDVNPEDSGNAYADAMTLSRAQNIYIERLSMGDGDTPDSLAGDTRHDGLLDIVRGSDYITLTGNYFYKHHKTTLIGNGDSGRAWSDEGRLHVTLFNNFYDRLESRLPLNRYGQVHMFNNYIYARTDGSAPADLKFGSGVDPRYKSNMLVQNMYFEITELATDSFCKKGIDGGNGTNPIGFRSSGHLMLSNKKVNNVANTTPVAWDGQCGYAAPTGANIWTPPYSYSLRTAAATKDYVSANAGAGSPVWRLPRDANGL</sequence>
<organism evidence="5 6">
    <name type="scientific">Uliginosibacterium silvisoli</name>
    <dbReference type="NCBI Taxonomy" id="3114758"/>
    <lineage>
        <taxon>Bacteria</taxon>
        <taxon>Pseudomonadati</taxon>
        <taxon>Pseudomonadota</taxon>
        <taxon>Betaproteobacteria</taxon>
        <taxon>Rhodocyclales</taxon>
        <taxon>Zoogloeaceae</taxon>
        <taxon>Uliginosibacterium</taxon>
    </lineage>
</organism>
<keyword evidence="1 2" id="KW-0456">Lyase</keyword>
<dbReference type="Pfam" id="PF00544">
    <property type="entry name" value="Pectate_lyase_4"/>
    <property type="match status" value="1"/>
</dbReference>
<dbReference type="SMART" id="SM00656">
    <property type="entry name" value="Amb_all"/>
    <property type="match status" value="1"/>
</dbReference>
<comment type="similarity">
    <text evidence="2">Belongs to the polysaccharide lyase 1 family.</text>
</comment>
<dbReference type="PANTHER" id="PTHR31683:SF18">
    <property type="entry name" value="PECTATE LYASE 21-RELATED"/>
    <property type="match status" value="1"/>
</dbReference>
<dbReference type="InterPro" id="IPR012334">
    <property type="entry name" value="Pectin_lyas_fold"/>
</dbReference>
<evidence type="ECO:0000256" key="3">
    <source>
        <dbReference type="SAM" id="SignalP"/>
    </source>
</evidence>
<feature type="signal peptide" evidence="3">
    <location>
        <begin position="1"/>
        <end position="20"/>
    </location>
</feature>
<evidence type="ECO:0000256" key="1">
    <source>
        <dbReference type="ARBA" id="ARBA00023239"/>
    </source>
</evidence>
<keyword evidence="3" id="KW-0732">Signal</keyword>
<dbReference type="Proteomes" id="UP001331561">
    <property type="component" value="Unassembled WGS sequence"/>
</dbReference>
<dbReference type="InterPro" id="IPR002022">
    <property type="entry name" value="Pec_lyase"/>
</dbReference>
<protein>
    <recommendedName>
        <fullName evidence="4">Pectate lyase domain-containing protein</fullName>
    </recommendedName>
</protein>
<accession>A0ABU6K450</accession>
<feature type="domain" description="Pectate lyase" evidence="4">
    <location>
        <begin position="248"/>
        <end position="540"/>
    </location>
</feature>
<dbReference type="RefSeq" id="WP_327599412.1">
    <property type="nucleotide sequence ID" value="NZ_JAYXHS010000002.1"/>
</dbReference>
<comment type="caution">
    <text evidence="5">The sequence shown here is derived from an EMBL/GenBank/DDBJ whole genome shotgun (WGS) entry which is preliminary data.</text>
</comment>
<dbReference type="InterPro" id="IPR011050">
    <property type="entry name" value="Pectin_lyase_fold/virulence"/>
</dbReference>
<proteinExistence type="inferred from homology"/>